<evidence type="ECO:0000313" key="2">
    <source>
        <dbReference type="EMBL" id="KAF8689214.1"/>
    </source>
</evidence>
<keyword evidence="3" id="KW-1185">Reference proteome</keyword>
<protein>
    <submittedName>
        <fullName evidence="2">Uncharacterized protein</fullName>
    </submittedName>
</protein>
<feature type="compositionally biased region" description="Basic residues" evidence="1">
    <location>
        <begin position="52"/>
        <end position="61"/>
    </location>
</feature>
<evidence type="ECO:0000313" key="3">
    <source>
        <dbReference type="Proteomes" id="UP000636709"/>
    </source>
</evidence>
<feature type="compositionally biased region" description="Pro residues" evidence="1">
    <location>
        <begin position="1"/>
        <end position="13"/>
    </location>
</feature>
<dbReference type="AlphaFoldDB" id="A0A835B7U0"/>
<accession>A0A835B7U0</accession>
<feature type="region of interest" description="Disordered" evidence="1">
    <location>
        <begin position="1"/>
        <end position="73"/>
    </location>
</feature>
<reference evidence="2" key="1">
    <citation type="submission" date="2020-07" db="EMBL/GenBank/DDBJ databases">
        <title>Genome sequence and genetic diversity analysis of an under-domesticated orphan crop, white fonio (Digitaria exilis).</title>
        <authorList>
            <person name="Bennetzen J.L."/>
            <person name="Chen S."/>
            <person name="Ma X."/>
            <person name="Wang X."/>
            <person name="Yssel A.E.J."/>
            <person name="Chaluvadi S.R."/>
            <person name="Johnson M."/>
            <person name="Gangashetty P."/>
            <person name="Hamidou F."/>
            <person name="Sanogo M.D."/>
            <person name="Zwaenepoel A."/>
            <person name="Wallace J."/>
            <person name="Van De Peer Y."/>
            <person name="Van Deynze A."/>
        </authorList>
    </citation>
    <scope>NUCLEOTIDE SEQUENCE</scope>
    <source>
        <tissue evidence="2">Leaves</tissue>
    </source>
</reference>
<proteinExistence type="predicted"/>
<evidence type="ECO:0000256" key="1">
    <source>
        <dbReference type="SAM" id="MobiDB-lite"/>
    </source>
</evidence>
<name>A0A835B7U0_9POAL</name>
<gene>
    <name evidence="2" type="ORF">HU200_042001</name>
</gene>
<organism evidence="2 3">
    <name type="scientific">Digitaria exilis</name>
    <dbReference type="NCBI Taxonomy" id="1010633"/>
    <lineage>
        <taxon>Eukaryota</taxon>
        <taxon>Viridiplantae</taxon>
        <taxon>Streptophyta</taxon>
        <taxon>Embryophyta</taxon>
        <taxon>Tracheophyta</taxon>
        <taxon>Spermatophyta</taxon>
        <taxon>Magnoliopsida</taxon>
        <taxon>Liliopsida</taxon>
        <taxon>Poales</taxon>
        <taxon>Poaceae</taxon>
        <taxon>PACMAD clade</taxon>
        <taxon>Panicoideae</taxon>
        <taxon>Panicodae</taxon>
        <taxon>Paniceae</taxon>
        <taxon>Anthephorinae</taxon>
        <taxon>Digitaria</taxon>
    </lineage>
</organism>
<comment type="caution">
    <text evidence="2">The sequence shown here is derived from an EMBL/GenBank/DDBJ whole genome shotgun (WGS) entry which is preliminary data.</text>
</comment>
<sequence length="100" mass="10882">MPDLTPPPLPPPVGSGGRHRLRRHPPPPPSTNPLGLHAPTASTAHRGSSTARLRRRPRRLRSAAVSPASTVGRRAARSFLYVRCRVPVKGVPQLRPRTTQ</sequence>
<dbReference type="Proteomes" id="UP000636709">
    <property type="component" value="Unassembled WGS sequence"/>
</dbReference>
<dbReference type="EMBL" id="JACEFO010002022">
    <property type="protein sequence ID" value="KAF8689214.1"/>
    <property type="molecule type" value="Genomic_DNA"/>
</dbReference>